<dbReference type="CDD" id="cd16833">
    <property type="entry name" value="YfiH"/>
    <property type="match status" value="1"/>
</dbReference>
<sequence length="264" mass="30412">MGFLRGNINGIEMLKISAFEEYGVEGFFTTRQCCGRDNFNLSYKWAERKEEVDKNFRILFEALQINHRNIFYAKQVHKNDIIIVERGFDFFEYTPQIEADGLVTSVPGITLITMHADCFPVYIVDTKKRVISLVHSGWRGTLQHITENALQILKKKFLSAAEDLLVAIGPGICRKHFEVGKDIYEMFLREFGDEVCLESEKGLFVDLKKAIMIDLKKNGIGSSQIIGCEMCTCENEKLFFSYRRDHSKPERLGSMVAILRMVRK</sequence>
<comment type="function">
    <text evidence="2">Purine nucleoside enzyme that catalyzes the phosphorolysis of adenosine and inosine nucleosides, yielding D-ribose 1-phosphate and the respective free bases, adenine and hypoxanthine. Also catalyzes the phosphorolysis of S-methyl-5'-thioadenosine into adenine and S-methyl-5-thio-alpha-D-ribose 1-phosphate. Also has adenosine deaminase activity.</text>
</comment>
<evidence type="ECO:0000256" key="2">
    <source>
        <dbReference type="ARBA" id="ARBA00003215"/>
    </source>
</evidence>
<evidence type="ECO:0000256" key="7">
    <source>
        <dbReference type="ARBA" id="ARBA00022833"/>
    </source>
</evidence>
<evidence type="ECO:0000256" key="11">
    <source>
        <dbReference type="RuleBase" id="RU361274"/>
    </source>
</evidence>
<evidence type="ECO:0000256" key="4">
    <source>
        <dbReference type="ARBA" id="ARBA00022679"/>
    </source>
</evidence>
<evidence type="ECO:0000256" key="9">
    <source>
        <dbReference type="ARBA" id="ARBA00048968"/>
    </source>
</evidence>
<dbReference type="AlphaFoldDB" id="A0A7C5V2V0"/>
<dbReference type="NCBIfam" id="TIGR00726">
    <property type="entry name" value="peptidoglycan editing factor PgeF"/>
    <property type="match status" value="1"/>
</dbReference>
<organism evidence="12">
    <name type="scientific">Caldicellulosiruptor owensensis</name>
    <dbReference type="NCBI Taxonomy" id="55205"/>
    <lineage>
        <taxon>Bacteria</taxon>
        <taxon>Bacillati</taxon>
        <taxon>Bacillota</taxon>
        <taxon>Bacillota incertae sedis</taxon>
        <taxon>Caldicellulosiruptorales</taxon>
        <taxon>Caldicellulosiruptoraceae</taxon>
        <taxon>Caldicellulosiruptor</taxon>
    </lineage>
</organism>
<comment type="catalytic activity">
    <reaction evidence="1">
        <text>inosine + phosphate = alpha-D-ribose 1-phosphate + hypoxanthine</text>
        <dbReference type="Rhea" id="RHEA:27646"/>
        <dbReference type="ChEBI" id="CHEBI:17368"/>
        <dbReference type="ChEBI" id="CHEBI:17596"/>
        <dbReference type="ChEBI" id="CHEBI:43474"/>
        <dbReference type="ChEBI" id="CHEBI:57720"/>
        <dbReference type="EC" id="2.4.2.1"/>
    </reaction>
    <physiologicalReaction direction="left-to-right" evidence="1">
        <dbReference type="Rhea" id="RHEA:27647"/>
    </physiologicalReaction>
</comment>
<dbReference type="GO" id="GO:0005507">
    <property type="term" value="F:copper ion binding"/>
    <property type="evidence" value="ECO:0007669"/>
    <property type="project" value="TreeGrafter"/>
</dbReference>
<evidence type="ECO:0000256" key="5">
    <source>
        <dbReference type="ARBA" id="ARBA00022723"/>
    </source>
</evidence>
<gene>
    <name evidence="12" type="primary">pgeF</name>
    <name evidence="12" type="ORF">ENL71_07205</name>
</gene>
<dbReference type="InterPro" id="IPR038371">
    <property type="entry name" value="Cu_polyphenol_OxRdtase_sf"/>
</dbReference>
<dbReference type="PANTHER" id="PTHR30616">
    <property type="entry name" value="UNCHARACTERIZED PROTEIN YFIH"/>
    <property type="match status" value="1"/>
</dbReference>
<name>A0A7C5V2V0_9FIRM</name>
<dbReference type="GO" id="GO:0016787">
    <property type="term" value="F:hydrolase activity"/>
    <property type="evidence" value="ECO:0007669"/>
    <property type="project" value="UniProtKB-KW"/>
</dbReference>
<keyword evidence="6" id="KW-0378">Hydrolase</keyword>
<comment type="caution">
    <text evidence="12">The sequence shown here is derived from an EMBL/GenBank/DDBJ whole genome shotgun (WGS) entry which is preliminary data.</text>
</comment>
<proteinExistence type="inferred from homology"/>
<protein>
    <recommendedName>
        <fullName evidence="11">Purine nucleoside phosphorylase</fullName>
    </recommendedName>
</protein>
<evidence type="ECO:0000256" key="10">
    <source>
        <dbReference type="ARBA" id="ARBA00049893"/>
    </source>
</evidence>
<comment type="catalytic activity">
    <reaction evidence="10">
        <text>S-methyl-5'-thioadenosine + phosphate = 5-(methylsulfanyl)-alpha-D-ribose 1-phosphate + adenine</text>
        <dbReference type="Rhea" id="RHEA:11852"/>
        <dbReference type="ChEBI" id="CHEBI:16708"/>
        <dbReference type="ChEBI" id="CHEBI:17509"/>
        <dbReference type="ChEBI" id="CHEBI:43474"/>
        <dbReference type="ChEBI" id="CHEBI:58533"/>
        <dbReference type="EC" id="2.4.2.28"/>
    </reaction>
    <physiologicalReaction direction="left-to-right" evidence="10">
        <dbReference type="Rhea" id="RHEA:11853"/>
    </physiologicalReaction>
</comment>
<keyword evidence="5" id="KW-0479">Metal-binding</keyword>
<dbReference type="InterPro" id="IPR011324">
    <property type="entry name" value="Cytotoxic_necrot_fac-like_cat"/>
</dbReference>
<dbReference type="InterPro" id="IPR003730">
    <property type="entry name" value="Cu_polyphenol_OxRdtase"/>
</dbReference>
<keyword evidence="7" id="KW-0862">Zinc</keyword>
<dbReference type="Gene3D" id="3.60.140.10">
    <property type="entry name" value="CNF1/YfiH-like putative cysteine hydrolases"/>
    <property type="match status" value="1"/>
</dbReference>
<reference evidence="12" key="1">
    <citation type="journal article" date="2020" name="mSystems">
        <title>Genome- and Community-Level Interaction Insights into Carbon Utilization and Element Cycling Functions of Hydrothermarchaeota in Hydrothermal Sediment.</title>
        <authorList>
            <person name="Zhou Z."/>
            <person name="Liu Y."/>
            <person name="Xu W."/>
            <person name="Pan J."/>
            <person name="Luo Z.H."/>
            <person name="Li M."/>
        </authorList>
    </citation>
    <scope>NUCLEOTIDE SEQUENCE [LARGE SCALE GENOMIC DNA]</scope>
    <source>
        <strain evidence="12">SpSt-102</strain>
    </source>
</reference>
<dbReference type="EMBL" id="DRUZ01000086">
    <property type="protein sequence ID" value="HHS02269.1"/>
    <property type="molecule type" value="Genomic_DNA"/>
</dbReference>
<dbReference type="GO" id="GO:0017061">
    <property type="term" value="F:S-methyl-5-thioadenosine phosphorylase activity"/>
    <property type="evidence" value="ECO:0007669"/>
    <property type="project" value="UniProtKB-EC"/>
</dbReference>
<keyword evidence="4" id="KW-0808">Transferase</keyword>
<comment type="similarity">
    <text evidence="3 11">Belongs to the purine nucleoside phosphorylase YfiH/LACC1 family.</text>
</comment>
<evidence type="ECO:0000256" key="6">
    <source>
        <dbReference type="ARBA" id="ARBA00022801"/>
    </source>
</evidence>
<evidence type="ECO:0000256" key="3">
    <source>
        <dbReference type="ARBA" id="ARBA00007353"/>
    </source>
</evidence>
<evidence type="ECO:0000256" key="8">
    <source>
        <dbReference type="ARBA" id="ARBA00047989"/>
    </source>
</evidence>
<accession>A0A7C5V2V0</accession>
<dbReference type="SUPFAM" id="SSF64438">
    <property type="entry name" value="CNF1/YfiH-like putative cysteine hydrolases"/>
    <property type="match status" value="1"/>
</dbReference>
<comment type="catalytic activity">
    <reaction evidence="9">
        <text>adenosine + phosphate = alpha-D-ribose 1-phosphate + adenine</text>
        <dbReference type="Rhea" id="RHEA:27642"/>
        <dbReference type="ChEBI" id="CHEBI:16335"/>
        <dbReference type="ChEBI" id="CHEBI:16708"/>
        <dbReference type="ChEBI" id="CHEBI:43474"/>
        <dbReference type="ChEBI" id="CHEBI:57720"/>
        <dbReference type="EC" id="2.4.2.1"/>
    </reaction>
    <physiologicalReaction direction="left-to-right" evidence="9">
        <dbReference type="Rhea" id="RHEA:27643"/>
    </physiologicalReaction>
</comment>
<dbReference type="Pfam" id="PF02578">
    <property type="entry name" value="Cu-oxidase_4"/>
    <property type="match status" value="1"/>
</dbReference>
<comment type="catalytic activity">
    <reaction evidence="8">
        <text>adenosine + H2O + H(+) = inosine + NH4(+)</text>
        <dbReference type="Rhea" id="RHEA:24408"/>
        <dbReference type="ChEBI" id="CHEBI:15377"/>
        <dbReference type="ChEBI" id="CHEBI:15378"/>
        <dbReference type="ChEBI" id="CHEBI:16335"/>
        <dbReference type="ChEBI" id="CHEBI:17596"/>
        <dbReference type="ChEBI" id="CHEBI:28938"/>
        <dbReference type="EC" id="3.5.4.4"/>
    </reaction>
    <physiologicalReaction direction="left-to-right" evidence="8">
        <dbReference type="Rhea" id="RHEA:24409"/>
    </physiologicalReaction>
</comment>
<evidence type="ECO:0000256" key="1">
    <source>
        <dbReference type="ARBA" id="ARBA00000553"/>
    </source>
</evidence>
<evidence type="ECO:0000313" key="12">
    <source>
        <dbReference type="EMBL" id="HHS02269.1"/>
    </source>
</evidence>
<dbReference type="PANTHER" id="PTHR30616:SF2">
    <property type="entry name" value="PURINE NUCLEOSIDE PHOSPHORYLASE LACC1"/>
    <property type="match status" value="1"/>
</dbReference>